<comment type="caution">
    <text evidence="6">The sequence shown here is derived from an EMBL/GenBank/DDBJ whole genome shotgun (WGS) entry which is preliminary data.</text>
</comment>
<evidence type="ECO:0000313" key="6">
    <source>
        <dbReference type="EMBL" id="MBB2890186.1"/>
    </source>
</evidence>
<evidence type="ECO:0000256" key="4">
    <source>
        <dbReference type="ARBA" id="ARBA00023315"/>
    </source>
</evidence>
<dbReference type="GO" id="GO:0005737">
    <property type="term" value="C:cytoplasm"/>
    <property type="evidence" value="ECO:0007669"/>
    <property type="project" value="InterPro"/>
</dbReference>
<sequence length="167" mass="16966">MSFSVLRSDFRAKAELMYGSTSASAILRAVAADGASAVILFRIGQIFSRARLAPFAFLLMKLNKLFNGVTIGSGASIGQGFVIQHSVGVVINGRAVMGANCVLEGGVVIGAVDRWSPQIGSGVYIGSGAKIVGRVTIGDNCKVGANAVVVKDAPAGSTIVGVPGVAR</sequence>
<dbReference type="InterPro" id="IPR011004">
    <property type="entry name" value="Trimer_LpxA-like_sf"/>
</dbReference>
<reference evidence="6 7" key="1">
    <citation type="submission" date="2020-08" db="EMBL/GenBank/DDBJ databases">
        <title>Sequencing the genomes of 1000 actinobacteria strains.</title>
        <authorList>
            <person name="Klenk H.-P."/>
        </authorList>
    </citation>
    <scope>NUCLEOTIDE SEQUENCE [LARGE SCALE GENOMIC DNA]</scope>
    <source>
        <strain evidence="6 7">DSM 105369</strain>
    </source>
</reference>
<evidence type="ECO:0000256" key="2">
    <source>
        <dbReference type="ARBA" id="ARBA00018522"/>
    </source>
</evidence>
<dbReference type="EC" id="2.3.1.30" evidence="5"/>
<organism evidence="6 7">
    <name type="scientific">Flexivirga oryzae</name>
    <dbReference type="NCBI Taxonomy" id="1794944"/>
    <lineage>
        <taxon>Bacteria</taxon>
        <taxon>Bacillati</taxon>
        <taxon>Actinomycetota</taxon>
        <taxon>Actinomycetes</taxon>
        <taxon>Micrococcales</taxon>
        <taxon>Dermacoccaceae</taxon>
        <taxon>Flexivirga</taxon>
    </lineage>
</organism>
<dbReference type="RefSeq" id="WP_183318089.1">
    <property type="nucleotide sequence ID" value="NZ_JACHVQ010000001.1"/>
</dbReference>
<keyword evidence="7" id="KW-1185">Reference proteome</keyword>
<dbReference type="PANTHER" id="PTHR42811">
    <property type="entry name" value="SERINE ACETYLTRANSFERASE"/>
    <property type="match status" value="1"/>
</dbReference>
<dbReference type="GO" id="GO:0006535">
    <property type="term" value="P:cysteine biosynthetic process from serine"/>
    <property type="evidence" value="ECO:0007669"/>
    <property type="project" value="InterPro"/>
</dbReference>
<proteinExistence type="inferred from homology"/>
<dbReference type="InterPro" id="IPR001451">
    <property type="entry name" value="Hexapep"/>
</dbReference>
<dbReference type="CDD" id="cd03354">
    <property type="entry name" value="LbH_SAT"/>
    <property type="match status" value="1"/>
</dbReference>
<dbReference type="Proteomes" id="UP000559182">
    <property type="component" value="Unassembled WGS sequence"/>
</dbReference>
<protein>
    <recommendedName>
        <fullName evidence="2 5">Serine acetyltransferase</fullName>
        <ecNumber evidence="5">2.3.1.30</ecNumber>
    </recommendedName>
</protein>
<dbReference type="InterPro" id="IPR005881">
    <property type="entry name" value="Ser_O-AcTrfase"/>
</dbReference>
<dbReference type="EMBL" id="JACHVQ010000001">
    <property type="protein sequence ID" value="MBB2890186.1"/>
    <property type="molecule type" value="Genomic_DNA"/>
</dbReference>
<name>A0A839N3G6_9MICO</name>
<dbReference type="SUPFAM" id="SSF51161">
    <property type="entry name" value="Trimeric LpxA-like enzymes"/>
    <property type="match status" value="1"/>
</dbReference>
<dbReference type="GO" id="GO:0009001">
    <property type="term" value="F:serine O-acetyltransferase activity"/>
    <property type="evidence" value="ECO:0007669"/>
    <property type="project" value="UniProtKB-EC"/>
</dbReference>
<accession>A0A839N3G6</accession>
<keyword evidence="4 5" id="KW-0012">Acyltransferase</keyword>
<evidence type="ECO:0000313" key="7">
    <source>
        <dbReference type="Proteomes" id="UP000559182"/>
    </source>
</evidence>
<dbReference type="PIRSF" id="PIRSF000441">
    <property type="entry name" value="CysE"/>
    <property type="match status" value="1"/>
</dbReference>
<comment type="similarity">
    <text evidence="1 5">Belongs to the transferase hexapeptide repeat family.</text>
</comment>
<evidence type="ECO:0000256" key="5">
    <source>
        <dbReference type="PIRNR" id="PIRNR000441"/>
    </source>
</evidence>
<comment type="catalytic activity">
    <reaction evidence="5">
        <text>L-serine + acetyl-CoA = O-acetyl-L-serine + CoA</text>
        <dbReference type="Rhea" id="RHEA:24560"/>
        <dbReference type="ChEBI" id="CHEBI:33384"/>
        <dbReference type="ChEBI" id="CHEBI:57287"/>
        <dbReference type="ChEBI" id="CHEBI:57288"/>
        <dbReference type="ChEBI" id="CHEBI:58340"/>
        <dbReference type="EC" id="2.3.1.30"/>
    </reaction>
</comment>
<dbReference type="InterPro" id="IPR045304">
    <property type="entry name" value="LbH_SAT"/>
</dbReference>
<dbReference type="AlphaFoldDB" id="A0A839N3G6"/>
<keyword evidence="3 5" id="KW-0808">Transferase</keyword>
<dbReference type="Pfam" id="PF00132">
    <property type="entry name" value="Hexapep"/>
    <property type="match status" value="1"/>
</dbReference>
<evidence type="ECO:0000256" key="1">
    <source>
        <dbReference type="ARBA" id="ARBA00007274"/>
    </source>
</evidence>
<evidence type="ECO:0000256" key="3">
    <source>
        <dbReference type="ARBA" id="ARBA00022679"/>
    </source>
</evidence>
<dbReference type="Gene3D" id="2.160.10.10">
    <property type="entry name" value="Hexapeptide repeat proteins"/>
    <property type="match status" value="1"/>
</dbReference>
<gene>
    <name evidence="6" type="ORF">FHU39_000170</name>
</gene>